<comment type="caution">
    <text evidence="3">The sequence shown here is derived from an EMBL/GenBank/DDBJ whole genome shotgun (WGS) entry which is preliminary data.</text>
</comment>
<evidence type="ECO:0000313" key="4">
    <source>
        <dbReference type="Proteomes" id="UP000187209"/>
    </source>
</evidence>
<proteinExistence type="predicted"/>
<evidence type="ECO:0000256" key="1">
    <source>
        <dbReference type="ARBA" id="ARBA00022837"/>
    </source>
</evidence>
<dbReference type="Gene3D" id="1.10.238.10">
    <property type="entry name" value="EF-hand"/>
    <property type="match status" value="1"/>
</dbReference>
<dbReference type="AlphaFoldDB" id="A0A1R2BM50"/>
<accession>A0A1R2BM50</accession>
<dbReference type="InterPro" id="IPR002048">
    <property type="entry name" value="EF_hand_dom"/>
</dbReference>
<dbReference type="OrthoDB" id="443458at2759"/>
<dbReference type="GO" id="GO:0005509">
    <property type="term" value="F:calcium ion binding"/>
    <property type="evidence" value="ECO:0007669"/>
    <property type="project" value="InterPro"/>
</dbReference>
<dbReference type="SMART" id="SM00054">
    <property type="entry name" value="EFh"/>
    <property type="match status" value="2"/>
</dbReference>
<evidence type="ECO:0000259" key="2">
    <source>
        <dbReference type="PROSITE" id="PS50222"/>
    </source>
</evidence>
<gene>
    <name evidence="3" type="ORF">SteCoe_22504</name>
</gene>
<feature type="domain" description="EF-hand" evidence="2">
    <location>
        <begin position="102"/>
        <end position="137"/>
    </location>
</feature>
<dbReference type="InterPro" id="IPR018247">
    <property type="entry name" value="EF_Hand_1_Ca_BS"/>
</dbReference>
<dbReference type="EMBL" id="MPUH01000554">
    <property type="protein sequence ID" value="OMJ77836.1"/>
    <property type="molecule type" value="Genomic_DNA"/>
</dbReference>
<evidence type="ECO:0000313" key="3">
    <source>
        <dbReference type="EMBL" id="OMJ77836.1"/>
    </source>
</evidence>
<dbReference type="Proteomes" id="UP000187209">
    <property type="component" value="Unassembled WGS sequence"/>
</dbReference>
<protein>
    <recommendedName>
        <fullName evidence="2">EF-hand domain-containing protein</fullName>
    </recommendedName>
</protein>
<dbReference type="PROSITE" id="PS00018">
    <property type="entry name" value="EF_HAND_1"/>
    <property type="match status" value="1"/>
</dbReference>
<name>A0A1R2BM50_9CILI</name>
<keyword evidence="4" id="KW-1185">Reference proteome</keyword>
<dbReference type="SUPFAM" id="SSF47473">
    <property type="entry name" value="EF-hand"/>
    <property type="match status" value="1"/>
</dbReference>
<sequence length="208" mass="24064">MEEDIEKIKFYTVDASDLEKAAKELEKNKMMRSKNFKDQNTKILNSRERSWLKKQGKNHLIDFDDSMRNELRKYFISMDGAGSRYIGVEELLDPLIALGLAENRTQVQALFDLVDTSKSGKIEFEDFLNILKIGEGNSPMVERFREMTRGRLVEDANVLPFNLVVSSYRRKMLMNAMMSDDPTVKGEGEKIYKAYSKLLESKQLGKKK</sequence>
<reference evidence="3 4" key="1">
    <citation type="submission" date="2016-11" db="EMBL/GenBank/DDBJ databases">
        <title>The macronuclear genome of Stentor coeruleus: a giant cell with tiny introns.</title>
        <authorList>
            <person name="Slabodnick M."/>
            <person name="Ruby J.G."/>
            <person name="Reiff S.B."/>
            <person name="Swart E.C."/>
            <person name="Gosai S."/>
            <person name="Prabakaran S."/>
            <person name="Witkowska E."/>
            <person name="Larue G.E."/>
            <person name="Fisher S."/>
            <person name="Freeman R.M."/>
            <person name="Gunawardena J."/>
            <person name="Chu W."/>
            <person name="Stover N.A."/>
            <person name="Gregory B.D."/>
            <person name="Nowacki M."/>
            <person name="Derisi J."/>
            <person name="Roy S.W."/>
            <person name="Marshall W.F."/>
            <person name="Sood P."/>
        </authorList>
    </citation>
    <scope>NUCLEOTIDE SEQUENCE [LARGE SCALE GENOMIC DNA]</scope>
    <source>
        <strain evidence="3">WM001</strain>
    </source>
</reference>
<dbReference type="PROSITE" id="PS50222">
    <property type="entry name" value="EF_HAND_2"/>
    <property type="match status" value="1"/>
</dbReference>
<dbReference type="InterPro" id="IPR011992">
    <property type="entry name" value="EF-hand-dom_pair"/>
</dbReference>
<organism evidence="3 4">
    <name type="scientific">Stentor coeruleus</name>
    <dbReference type="NCBI Taxonomy" id="5963"/>
    <lineage>
        <taxon>Eukaryota</taxon>
        <taxon>Sar</taxon>
        <taxon>Alveolata</taxon>
        <taxon>Ciliophora</taxon>
        <taxon>Postciliodesmatophora</taxon>
        <taxon>Heterotrichea</taxon>
        <taxon>Heterotrichida</taxon>
        <taxon>Stentoridae</taxon>
        <taxon>Stentor</taxon>
    </lineage>
</organism>
<keyword evidence="1" id="KW-0106">Calcium</keyword>
<dbReference type="Pfam" id="PF13499">
    <property type="entry name" value="EF-hand_7"/>
    <property type="match status" value="1"/>
</dbReference>